<name>A0A1E5L6T4_9FIRM</name>
<dbReference type="Gene3D" id="3.30.300.70">
    <property type="entry name" value="RimP-like superfamily, N-terminal"/>
    <property type="match status" value="1"/>
</dbReference>
<evidence type="ECO:0000259" key="4">
    <source>
        <dbReference type="Pfam" id="PF02576"/>
    </source>
</evidence>
<evidence type="ECO:0000256" key="3">
    <source>
        <dbReference type="HAMAP-Rule" id="MF_01077"/>
    </source>
</evidence>
<dbReference type="InterPro" id="IPR028989">
    <property type="entry name" value="RimP_N"/>
</dbReference>
<dbReference type="InterPro" id="IPR003728">
    <property type="entry name" value="Ribosome_maturation_RimP"/>
</dbReference>
<dbReference type="Gene3D" id="2.30.30.180">
    <property type="entry name" value="Ribosome maturation factor RimP, C-terminal domain"/>
    <property type="match status" value="1"/>
</dbReference>
<comment type="caution">
    <text evidence="6">The sequence shown here is derived from an EMBL/GenBank/DDBJ whole genome shotgun (WGS) entry which is preliminary data.</text>
</comment>
<dbReference type="HAMAP" id="MF_01077">
    <property type="entry name" value="RimP"/>
    <property type="match status" value="1"/>
</dbReference>
<feature type="domain" description="Ribosome maturation factor RimP N-terminal" evidence="4">
    <location>
        <begin position="16"/>
        <end position="87"/>
    </location>
</feature>
<dbReference type="Pfam" id="PF17384">
    <property type="entry name" value="DUF150_C"/>
    <property type="match status" value="1"/>
</dbReference>
<dbReference type="OrthoDB" id="9805006at2"/>
<dbReference type="GO" id="GO:0000028">
    <property type="term" value="P:ribosomal small subunit assembly"/>
    <property type="evidence" value="ECO:0007669"/>
    <property type="project" value="TreeGrafter"/>
</dbReference>
<dbReference type="InterPro" id="IPR036847">
    <property type="entry name" value="RimP_C_sf"/>
</dbReference>
<dbReference type="InterPro" id="IPR035956">
    <property type="entry name" value="RimP_N_sf"/>
</dbReference>
<dbReference type="FunFam" id="3.30.300.70:FF:000001">
    <property type="entry name" value="Ribosome maturation factor RimP"/>
    <property type="match status" value="1"/>
</dbReference>
<evidence type="ECO:0000259" key="5">
    <source>
        <dbReference type="Pfam" id="PF17384"/>
    </source>
</evidence>
<dbReference type="SUPFAM" id="SSF74942">
    <property type="entry name" value="YhbC-like, C-terminal domain"/>
    <property type="match status" value="1"/>
</dbReference>
<feature type="domain" description="Ribosome maturation factor RimP C-terminal" evidence="5">
    <location>
        <begin position="90"/>
        <end position="159"/>
    </location>
</feature>
<dbReference type="CDD" id="cd01734">
    <property type="entry name" value="YlxS_C"/>
    <property type="match status" value="1"/>
</dbReference>
<reference evidence="6 7" key="1">
    <citation type="submission" date="2016-09" db="EMBL/GenBank/DDBJ databases">
        <title>Desulfuribacillus arsenicus sp. nov., an obligately anaerobic, dissimilatory arsenic- and antimonate-reducing bacterium isolated from anoxic sediments.</title>
        <authorList>
            <person name="Abin C.A."/>
            <person name="Hollibaugh J.T."/>
        </authorList>
    </citation>
    <scope>NUCLEOTIDE SEQUENCE [LARGE SCALE GENOMIC DNA]</scope>
    <source>
        <strain evidence="6 7">MLFW-2</strain>
    </source>
</reference>
<dbReference type="InterPro" id="IPR028998">
    <property type="entry name" value="RimP_C"/>
</dbReference>
<dbReference type="PANTHER" id="PTHR33867:SF1">
    <property type="entry name" value="RIBOSOME MATURATION FACTOR RIMP"/>
    <property type="match status" value="1"/>
</dbReference>
<evidence type="ECO:0000313" key="6">
    <source>
        <dbReference type="EMBL" id="OEH85855.1"/>
    </source>
</evidence>
<comment type="similarity">
    <text evidence="3">Belongs to the RimP family.</text>
</comment>
<sequence length="159" mass="17984">MSVNVERTIQIIEEIAGPIVTKEQLELIDVEYVQEGANWFLRVIIDKDGGIDIDDCGKISGIISKRLDELDPIKESYFLEVCSPGAEKPIKTAEDLTDSVGEYINVKTNVEIYEGKEFEGTLLSFDGFTLVLEIRIDSRKKKIEIPYEIVAKIRLAIQF</sequence>
<dbReference type="NCBIfam" id="NF000928">
    <property type="entry name" value="PRK00092.1-2"/>
    <property type="match status" value="1"/>
</dbReference>
<keyword evidence="7" id="KW-1185">Reference proteome</keyword>
<keyword evidence="1 3" id="KW-0963">Cytoplasm</keyword>
<dbReference type="EMBL" id="MJAT01000012">
    <property type="protein sequence ID" value="OEH85855.1"/>
    <property type="molecule type" value="Genomic_DNA"/>
</dbReference>
<keyword evidence="2 3" id="KW-0690">Ribosome biogenesis</keyword>
<dbReference type="GO" id="GO:0005829">
    <property type="term" value="C:cytosol"/>
    <property type="evidence" value="ECO:0007669"/>
    <property type="project" value="TreeGrafter"/>
</dbReference>
<proteinExistence type="inferred from homology"/>
<protein>
    <recommendedName>
        <fullName evidence="3">Ribosome maturation factor RimP</fullName>
    </recommendedName>
</protein>
<dbReference type="RefSeq" id="WP_069701938.1">
    <property type="nucleotide sequence ID" value="NZ_MJAT01000012.1"/>
</dbReference>
<dbReference type="Pfam" id="PF02576">
    <property type="entry name" value="RimP_N"/>
    <property type="match status" value="1"/>
</dbReference>
<dbReference type="STRING" id="1390249.BHU72_03495"/>
<comment type="subcellular location">
    <subcellularLocation>
        <location evidence="3">Cytoplasm</location>
    </subcellularLocation>
</comment>
<evidence type="ECO:0000313" key="7">
    <source>
        <dbReference type="Proteomes" id="UP000095255"/>
    </source>
</evidence>
<gene>
    <name evidence="3" type="primary">rimP</name>
    <name evidence="6" type="ORF">BHU72_03495</name>
</gene>
<evidence type="ECO:0000256" key="1">
    <source>
        <dbReference type="ARBA" id="ARBA00022490"/>
    </source>
</evidence>
<accession>A0A1E5L6T4</accession>
<dbReference type="GO" id="GO:0006412">
    <property type="term" value="P:translation"/>
    <property type="evidence" value="ECO:0007669"/>
    <property type="project" value="TreeGrafter"/>
</dbReference>
<comment type="function">
    <text evidence="3">Required for maturation of 30S ribosomal subunits.</text>
</comment>
<dbReference type="SUPFAM" id="SSF75420">
    <property type="entry name" value="YhbC-like, N-terminal domain"/>
    <property type="match status" value="1"/>
</dbReference>
<dbReference type="AlphaFoldDB" id="A0A1E5L6T4"/>
<organism evidence="6 7">
    <name type="scientific">Desulfuribacillus stibiiarsenatis</name>
    <dbReference type="NCBI Taxonomy" id="1390249"/>
    <lineage>
        <taxon>Bacteria</taxon>
        <taxon>Bacillati</taxon>
        <taxon>Bacillota</taxon>
        <taxon>Desulfuribacillia</taxon>
        <taxon>Desulfuribacillales</taxon>
        <taxon>Desulfuribacillaceae</taxon>
        <taxon>Desulfuribacillus</taxon>
    </lineage>
</organism>
<evidence type="ECO:0000256" key="2">
    <source>
        <dbReference type="ARBA" id="ARBA00022517"/>
    </source>
</evidence>
<dbReference type="PANTHER" id="PTHR33867">
    <property type="entry name" value="RIBOSOME MATURATION FACTOR RIMP"/>
    <property type="match status" value="1"/>
</dbReference>
<dbReference type="Proteomes" id="UP000095255">
    <property type="component" value="Unassembled WGS sequence"/>
</dbReference>